<dbReference type="Gene3D" id="2.40.70.10">
    <property type="entry name" value="Acid Proteases"/>
    <property type="match status" value="2"/>
</dbReference>
<dbReference type="EMBL" id="JBBPBK010000306">
    <property type="protein sequence ID" value="KAK9265797.1"/>
    <property type="molecule type" value="Genomic_DNA"/>
</dbReference>
<dbReference type="FunFam" id="2.40.70.10:FF:000056">
    <property type="entry name" value="Eukaryotic aspartyl protease family protein"/>
    <property type="match status" value="1"/>
</dbReference>
<keyword evidence="7" id="KW-1133">Transmembrane helix</keyword>
<organism evidence="9 10">
    <name type="scientific">Liquidambar formosana</name>
    <name type="common">Formosan gum</name>
    <dbReference type="NCBI Taxonomy" id="63359"/>
    <lineage>
        <taxon>Eukaryota</taxon>
        <taxon>Viridiplantae</taxon>
        <taxon>Streptophyta</taxon>
        <taxon>Embryophyta</taxon>
        <taxon>Tracheophyta</taxon>
        <taxon>Spermatophyta</taxon>
        <taxon>Magnoliopsida</taxon>
        <taxon>eudicotyledons</taxon>
        <taxon>Gunneridae</taxon>
        <taxon>Pentapetalae</taxon>
        <taxon>Saxifragales</taxon>
        <taxon>Altingiaceae</taxon>
        <taxon>Liquidambar</taxon>
    </lineage>
</organism>
<feature type="transmembrane region" description="Helical" evidence="7">
    <location>
        <begin position="21"/>
        <end position="47"/>
    </location>
</feature>
<name>A0AAP0QXW5_LIQFO</name>
<dbReference type="PROSITE" id="PS51767">
    <property type="entry name" value="PEPTIDASE_A1"/>
    <property type="match status" value="1"/>
</dbReference>
<dbReference type="InterPro" id="IPR021109">
    <property type="entry name" value="Peptidase_aspartic_dom_sf"/>
</dbReference>
<feature type="active site" evidence="6">
    <location>
        <position position="127"/>
    </location>
</feature>
<dbReference type="CDD" id="cd05476">
    <property type="entry name" value="pepsin_A_like_plant"/>
    <property type="match status" value="1"/>
</dbReference>
<comment type="caution">
    <text evidence="9">The sequence shown here is derived from an EMBL/GenBank/DDBJ whole genome shotgun (WGS) entry which is preliminary data.</text>
</comment>
<keyword evidence="10" id="KW-1185">Reference proteome</keyword>
<dbReference type="SUPFAM" id="SSF50630">
    <property type="entry name" value="Acid proteases"/>
    <property type="match status" value="1"/>
</dbReference>
<dbReference type="GO" id="GO:0006508">
    <property type="term" value="P:proteolysis"/>
    <property type="evidence" value="ECO:0007669"/>
    <property type="project" value="UniProtKB-KW"/>
</dbReference>
<evidence type="ECO:0000256" key="4">
    <source>
        <dbReference type="ARBA" id="ARBA00022801"/>
    </source>
</evidence>
<evidence type="ECO:0000256" key="6">
    <source>
        <dbReference type="PIRSR" id="PIRSR601461-1"/>
    </source>
</evidence>
<dbReference type="PRINTS" id="PR00792">
    <property type="entry name" value="PEPSIN"/>
</dbReference>
<proteinExistence type="inferred from homology"/>
<accession>A0AAP0QXW5</accession>
<protein>
    <recommendedName>
        <fullName evidence="8">Peptidase A1 domain-containing protein</fullName>
    </recommendedName>
</protein>
<gene>
    <name evidence="9" type="ORF">L1049_028600</name>
</gene>
<dbReference type="InterPro" id="IPR001461">
    <property type="entry name" value="Aspartic_peptidase_A1"/>
</dbReference>
<keyword evidence="2" id="KW-0645">Protease</keyword>
<dbReference type="Pfam" id="PF14541">
    <property type="entry name" value="TAXi_C"/>
    <property type="match status" value="1"/>
</dbReference>
<evidence type="ECO:0000259" key="8">
    <source>
        <dbReference type="PROSITE" id="PS51767"/>
    </source>
</evidence>
<keyword evidence="4" id="KW-0378">Hydrolase</keyword>
<evidence type="ECO:0000256" key="2">
    <source>
        <dbReference type="ARBA" id="ARBA00022670"/>
    </source>
</evidence>
<evidence type="ECO:0000256" key="5">
    <source>
        <dbReference type="ARBA" id="ARBA00023180"/>
    </source>
</evidence>
<keyword evidence="7" id="KW-0472">Membrane</keyword>
<dbReference type="InterPro" id="IPR033121">
    <property type="entry name" value="PEPTIDASE_A1"/>
</dbReference>
<evidence type="ECO:0000256" key="3">
    <source>
        <dbReference type="ARBA" id="ARBA00022750"/>
    </source>
</evidence>
<dbReference type="FunFam" id="2.40.70.10:FF:000028">
    <property type="entry name" value="Eukaryotic aspartyl protease family protein"/>
    <property type="match status" value="1"/>
</dbReference>
<sequence length="514" mass="56330">MQFYVIHSQHYKPCGLEATTTIKMIVAIIRSSSIFVVSVVLLLLLWISSTTSTPISASNGVFSVKYRYAGRDRSLIALKAHDSRRQLRILAGVDLPLGGSGRPDAVGLYYAKIGIGTPSKDYYVQVDTGSDIMWVNCIQCTECPKRSSLGIDLTLYNIKDSNTGELVSCDEDFCAEINGGPVLECTANVSCTYFEMYGDGSSTTGYFVKDVVQYDRVSGDLHTTSANGSIIFGCGARQSGDLGSSDEALDGILGFGKSNSSVISQLASSGKVKKIFAHCLDGINGGGIFAIGHVVQPKVNTTPLVPNQLHYNVNMRAVEVGHGFLDLPTDVFEVGDKKGTIIDSGTTLAYLPDVVYVPLVNKIVSQQPDLKVHTVHEQYTCFRYSESVDDGFPPVTFHFENSLFLKVLPHEYLFPMDDLWCIGWQNSGNQSRDRKDLILLGDLVLSNKLVLYDLENQVIGWTEYNCSSTIRVQDEQTGTVHLVGPHYLPSASNLNTQRAIIFLLLITLLHISVY</sequence>
<keyword evidence="3" id="KW-0064">Aspartyl protease</keyword>
<feature type="active site" evidence="6">
    <location>
        <position position="343"/>
    </location>
</feature>
<reference evidence="9 10" key="1">
    <citation type="journal article" date="2024" name="Plant J.">
        <title>Genome sequences and population genomics reveal climatic adaptation and genomic divergence between two closely related sweetgum species.</title>
        <authorList>
            <person name="Xu W.Q."/>
            <person name="Ren C.Q."/>
            <person name="Zhang X.Y."/>
            <person name="Comes H.P."/>
            <person name="Liu X.H."/>
            <person name="Li Y.G."/>
            <person name="Kettle C.J."/>
            <person name="Jalonen R."/>
            <person name="Gaisberger H."/>
            <person name="Ma Y.Z."/>
            <person name="Qiu Y.X."/>
        </authorList>
    </citation>
    <scope>NUCLEOTIDE SEQUENCE [LARGE SCALE GENOMIC DNA]</scope>
    <source>
        <strain evidence="9">Hangzhou</strain>
    </source>
</reference>
<dbReference type="InterPro" id="IPR032861">
    <property type="entry name" value="TAXi_N"/>
</dbReference>
<dbReference type="AlphaFoldDB" id="A0AAP0QXW5"/>
<evidence type="ECO:0000256" key="7">
    <source>
        <dbReference type="SAM" id="Phobius"/>
    </source>
</evidence>
<dbReference type="GO" id="GO:0004190">
    <property type="term" value="F:aspartic-type endopeptidase activity"/>
    <property type="evidence" value="ECO:0007669"/>
    <property type="project" value="UniProtKB-KW"/>
</dbReference>
<evidence type="ECO:0000256" key="1">
    <source>
        <dbReference type="ARBA" id="ARBA00007447"/>
    </source>
</evidence>
<evidence type="ECO:0000313" key="10">
    <source>
        <dbReference type="Proteomes" id="UP001415857"/>
    </source>
</evidence>
<dbReference type="InterPro" id="IPR032799">
    <property type="entry name" value="TAXi_C"/>
</dbReference>
<comment type="similarity">
    <text evidence="1">Belongs to the peptidase A1 family.</text>
</comment>
<feature type="domain" description="Peptidase A1" evidence="8">
    <location>
        <begin position="109"/>
        <end position="462"/>
    </location>
</feature>
<evidence type="ECO:0000313" key="9">
    <source>
        <dbReference type="EMBL" id="KAK9265797.1"/>
    </source>
</evidence>
<dbReference type="Proteomes" id="UP001415857">
    <property type="component" value="Unassembled WGS sequence"/>
</dbReference>
<keyword evidence="7" id="KW-0812">Transmembrane</keyword>
<dbReference type="PANTHER" id="PTHR13683:SF685">
    <property type="entry name" value="EUKARYOTIC ASPARTYL PROTEASE FAMILY PROTEIN"/>
    <property type="match status" value="1"/>
</dbReference>
<dbReference type="Pfam" id="PF14543">
    <property type="entry name" value="TAXi_N"/>
    <property type="match status" value="1"/>
</dbReference>
<dbReference type="InterPro" id="IPR034161">
    <property type="entry name" value="Pepsin-like_plant"/>
</dbReference>
<dbReference type="PANTHER" id="PTHR13683">
    <property type="entry name" value="ASPARTYL PROTEASES"/>
    <property type="match status" value="1"/>
</dbReference>
<keyword evidence="5" id="KW-0325">Glycoprotein</keyword>